<dbReference type="SUPFAM" id="SSF55961">
    <property type="entry name" value="Bet v1-like"/>
    <property type="match status" value="1"/>
</dbReference>
<dbReference type="Proteomes" id="UP001183176">
    <property type="component" value="Unassembled WGS sequence"/>
</dbReference>
<dbReference type="InterPro" id="IPR019587">
    <property type="entry name" value="Polyketide_cyclase/dehydratase"/>
</dbReference>
<keyword evidence="3" id="KW-1185">Reference proteome</keyword>
<organism evidence="2 3">
    <name type="scientific">Jatrophihabitans lederbergiae</name>
    <dbReference type="NCBI Taxonomy" id="3075547"/>
    <lineage>
        <taxon>Bacteria</taxon>
        <taxon>Bacillati</taxon>
        <taxon>Actinomycetota</taxon>
        <taxon>Actinomycetes</taxon>
        <taxon>Jatrophihabitantales</taxon>
        <taxon>Jatrophihabitantaceae</taxon>
        <taxon>Jatrophihabitans</taxon>
    </lineage>
</organism>
<reference evidence="3" key="1">
    <citation type="submission" date="2023-07" db="EMBL/GenBank/DDBJ databases">
        <title>30 novel species of actinomycetes from the DSMZ collection.</title>
        <authorList>
            <person name="Nouioui I."/>
        </authorList>
    </citation>
    <scope>NUCLEOTIDE SEQUENCE [LARGE SCALE GENOMIC DNA]</scope>
    <source>
        <strain evidence="3">DSM 44399</strain>
    </source>
</reference>
<dbReference type="Gene3D" id="3.30.530.20">
    <property type="match status" value="1"/>
</dbReference>
<dbReference type="Pfam" id="PF10604">
    <property type="entry name" value="Polyketide_cyc2"/>
    <property type="match status" value="1"/>
</dbReference>
<comment type="caution">
    <text evidence="2">The sequence shown here is derived from an EMBL/GenBank/DDBJ whole genome shotgun (WGS) entry which is preliminary data.</text>
</comment>
<sequence>MAPVRTDITLPATPRQAWELVTDWTSHSRWIPLTTVTIDPDSPAGSGLGTRFTGRTHLGRTGSGGSGLSRLGFDDPMVVTQWQPPDVHGTGCCRVVKQGPWLTGWAEVQVAATTSGARVTWLEEVRTRWVPRFADPVVSAVGSALFGHVLRKMAAELASSRPE</sequence>
<gene>
    <name evidence="2" type="ORF">RM423_04620</name>
</gene>
<protein>
    <submittedName>
        <fullName evidence="2">SRPBCC family protein</fullName>
    </submittedName>
</protein>
<evidence type="ECO:0000313" key="2">
    <source>
        <dbReference type="EMBL" id="MDT0260672.1"/>
    </source>
</evidence>
<name>A0ABU2J6Q8_9ACTN</name>
<dbReference type="InterPro" id="IPR023393">
    <property type="entry name" value="START-like_dom_sf"/>
</dbReference>
<dbReference type="EMBL" id="JAVREH010000004">
    <property type="protein sequence ID" value="MDT0260672.1"/>
    <property type="molecule type" value="Genomic_DNA"/>
</dbReference>
<evidence type="ECO:0000256" key="1">
    <source>
        <dbReference type="SAM" id="MobiDB-lite"/>
    </source>
</evidence>
<dbReference type="RefSeq" id="WP_311421829.1">
    <property type="nucleotide sequence ID" value="NZ_JAVREH010000004.1"/>
</dbReference>
<feature type="region of interest" description="Disordered" evidence="1">
    <location>
        <begin position="42"/>
        <end position="66"/>
    </location>
</feature>
<proteinExistence type="predicted"/>
<evidence type="ECO:0000313" key="3">
    <source>
        <dbReference type="Proteomes" id="UP001183176"/>
    </source>
</evidence>
<accession>A0ABU2J6Q8</accession>